<reference evidence="2 3" key="2">
    <citation type="journal article" date="2010" name="J. Bacteriol.">
        <title>Complete genome sequence of Beijerinckia indica subsp. indica.</title>
        <authorList>
            <person name="Tamas I."/>
            <person name="Dedysh S.N."/>
            <person name="Liesack W."/>
            <person name="Stott M.B."/>
            <person name="Alam M."/>
            <person name="Murrell J.C."/>
            <person name="Dunfield P.F."/>
        </authorList>
    </citation>
    <scope>NUCLEOTIDE SEQUENCE [LARGE SCALE GENOMIC DNA]</scope>
    <source>
        <strain evidence="3">ATCC 9039 / DSM 1715 / NCIMB 8712</strain>
    </source>
</reference>
<protein>
    <submittedName>
        <fullName evidence="2">Uncharacterized protein</fullName>
    </submittedName>
</protein>
<name>B2III5_BEII9</name>
<evidence type="ECO:0000313" key="2">
    <source>
        <dbReference type="EMBL" id="ACB94678.1"/>
    </source>
</evidence>
<keyword evidence="1" id="KW-0472">Membrane</keyword>
<dbReference type="HOGENOM" id="CLU_2434904_0_0_5"/>
<keyword evidence="3" id="KW-1185">Reference proteome</keyword>
<reference evidence="3" key="1">
    <citation type="submission" date="2008-03" db="EMBL/GenBank/DDBJ databases">
        <title>Complete sequence of chromosome of Beijerinckia indica subsp. indica ATCC 9039.</title>
        <authorList>
            <consortium name="US DOE Joint Genome Institute"/>
            <person name="Copeland A."/>
            <person name="Lucas S."/>
            <person name="Lapidus A."/>
            <person name="Glavina del Rio T."/>
            <person name="Dalin E."/>
            <person name="Tice H."/>
            <person name="Bruce D."/>
            <person name="Goodwin L."/>
            <person name="Pitluck S."/>
            <person name="LaButti K."/>
            <person name="Schmutz J."/>
            <person name="Larimer F."/>
            <person name="Land M."/>
            <person name="Hauser L."/>
            <person name="Kyrpides N."/>
            <person name="Mikhailova N."/>
            <person name="Dunfield P.F."/>
            <person name="Dedysh S.N."/>
            <person name="Liesack W."/>
            <person name="Saw J.H."/>
            <person name="Alam M."/>
            <person name="Chen Y."/>
            <person name="Murrell J.C."/>
            <person name="Richardson P."/>
        </authorList>
    </citation>
    <scope>NUCLEOTIDE SEQUENCE [LARGE SCALE GENOMIC DNA]</scope>
    <source>
        <strain evidence="3">ATCC 9039 / DSM 1715 / NCIMB 8712</strain>
    </source>
</reference>
<dbReference type="KEGG" id="bid:Bind_1035"/>
<dbReference type="RefSeq" id="WP_012384035.1">
    <property type="nucleotide sequence ID" value="NC_010581.1"/>
</dbReference>
<keyword evidence="1" id="KW-1133">Transmembrane helix</keyword>
<proteinExistence type="predicted"/>
<evidence type="ECO:0000313" key="3">
    <source>
        <dbReference type="Proteomes" id="UP000001695"/>
    </source>
</evidence>
<keyword evidence="1" id="KW-0812">Transmembrane</keyword>
<evidence type="ECO:0000256" key="1">
    <source>
        <dbReference type="SAM" id="Phobius"/>
    </source>
</evidence>
<sequence length="90" mass="9604">MSVLLIGSVFIGALLGRFFKVLVLIPTFAAIVLLCLTMPQVWHGGVPGFVFAPLLILCALQVGYLMGLLSAPPKKSLRFVGKPLVHGSRS</sequence>
<dbReference type="Proteomes" id="UP000001695">
    <property type="component" value="Chromosome"/>
</dbReference>
<dbReference type="OrthoDB" id="8454322at2"/>
<organism evidence="2 3">
    <name type="scientific">Beijerinckia indica subsp. indica (strain ATCC 9039 / DSM 1715 / NCIMB 8712)</name>
    <dbReference type="NCBI Taxonomy" id="395963"/>
    <lineage>
        <taxon>Bacteria</taxon>
        <taxon>Pseudomonadati</taxon>
        <taxon>Pseudomonadota</taxon>
        <taxon>Alphaproteobacteria</taxon>
        <taxon>Hyphomicrobiales</taxon>
        <taxon>Beijerinckiaceae</taxon>
        <taxon>Beijerinckia</taxon>
    </lineage>
</organism>
<dbReference type="EMBL" id="CP001016">
    <property type="protein sequence ID" value="ACB94678.1"/>
    <property type="molecule type" value="Genomic_DNA"/>
</dbReference>
<feature type="transmembrane region" description="Helical" evidence="1">
    <location>
        <begin position="21"/>
        <end position="42"/>
    </location>
</feature>
<feature type="transmembrane region" description="Helical" evidence="1">
    <location>
        <begin position="48"/>
        <end position="69"/>
    </location>
</feature>
<accession>B2III5</accession>
<dbReference type="AlphaFoldDB" id="B2III5"/>
<gene>
    <name evidence="2" type="ordered locus">Bind_1035</name>
</gene>